<gene>
    <name evidence="16" type="primary">APY</name>
    <name evidence="16" type="ORF">B7P43_G14345</name>
</gene>
<keyword evidence="13" id="KW-1133">Transmembrane helix</keyword>
<keyword evidence="4" id="KW-1201">Platelet aggregation inhibiting toxin</keyword>
<dbReference type="Gene3D" id="3.60.21.10">
    <property type="match status" value="1"/>
</dbReference>
<sequence>MLRGVQTKTCRMFVLSERKIFFLYLVIVFSILYQPACGRVTKRSKKELFEISLIHINDFHARFEQVSLSSETCLESQEETCFGGIARVATIVKRLVNERPNPIFLNAGDNFQGTLWYTKFKWNVTSQFMNMLPHDALTLGNHEFDDKIAGVVPFLETVNAPFVVVNIDDSEEPSIQGKYKKSIVIERGGRKIGILGYVLRTFYEISSTEKLKFLNEIETVAEEAAKLRSQGVDIIIALSHAGLDVDREVAAAVPEVDVIVGGHSHSFLYTGTPPSSELPVDSYPVIVEQAGGHSVLIVQAYAYSKYVGNITIWFDEQGEYAAWEGSPILLDNSVPEDPEVVEALKPWKQIIDIEGSRVIGSTKVFLDASNGGCRKGECNIGNVIADAFVDECVKHAQPGFWTGAAIGFINSGGIRSSISETEAAGNITYAELMTAQPFSNTVDIIELQGKHLLETLEFSVSRFQSLYRGNGRHKRDLEATEFSGQGFLQMSGIQVTFDMSRPVMDRVVKVAVRCAECRVPEYEPLDLEKWYRISLCSYLVTGGDGYTTIANNFRNHVTGRVDSEVLMDYISRNSPITTGIEDNIQILQETSQSAGPIKENKYIAPYLLFIILSTLKLN</sequence>
<evidence type="ECO:0000256" key="13">
    <source>
        <dbReference type="SAM" id="Phobius"/>
    </source>
</evidence>
<evidence type="ECO:0000256" key="1">
    <source>
        <dbReference type="ARBA" id="ARBA00004613"/>
    </source>
</evidence>
<keyword evidence="10 12" id="KW-0378">Hydrolase</keyword>
<evidence type="ECO:0000256" key="6">
    <source>
        <dbReference type="ARBA" id="ARBA00022656"/>
    </source>
</evidence>
<comment type="similarity">
    <text evidence="2 12">Belongs to the 5'-nucleotidase family.</text>
</comment>
<dbReference type="GO" id="GO:0000166">
    <property type="term" value="F:nucleotide binding"/>
    <property type="evidence" value="ECO:0007669"/>
    <property type="project" value="UniProtKB-KW"/>
</dbReference>
<dbReference type="GO" id="GO:0004050">
    <property type="term" value="F:apyrase activity"/>
    <property type="evidence" value="ECO:0007669"/>
    <property type="project" value="UniProtKB-EC"/>
</dbReference>
<evidence type="ECO:0000256" key="8">
    <source>
        <dbReference type="ARBA" id="ARBA00022729"/>
    </source>
</evidence>
<evidence type="ECO:0000256" key="3">
    <source>
        <dbReference type="ARBA" id="ARBA00012148"/>
    </source>
</evidence>
<dbReference type="PROSITE" id="PS00785">
    <property type="entry name" value="5_NUCLEOTIDASE_1"/>
    <property type="match status" value="1"/>
</dbReference>
<evidence type="ECO:0000256" key="9">
    <source>
        <dbReference type="ARBA" id="ARBA00022741"/>
    </source>
</evidence>
<evidence type="ECO:0000256" key="4">
    <source>
        <dbReference type="ARBA" id="ARBA00022442"/>
    </source>
</evidence>
<dbReference type="Proteomes" id="UP000235965">
    <property type="component" value="Unassembled WGS sequence"/>
</dbReference>
<feature type="domain" description="Calcineurin-like phosphoesterase" evidence="14">
    <location>
        <begin position="53"/>
        <end position="266"/>
    </location>
</feature>
<keyword evidence="13" id="KW-0472">Membrane</keyword>
<dbReference type="SUPFAM" id="SSF55816">
    <property type="entry name" value="5'-nucleotidase (syn. UDP-sugar hydrolase), C-terminal domain"/>
    <property type="match status" value="1"/>
</dbReference>
<dbReference type="PRINTS" id="PR01607">
    <property type="entry name" value="APYRASEFAMLY"/>
</dbReference>
<dbReference type="InterPro" id="IPR036907">
    <property type="entry name" value="5'-Nucleotdase_C_sf"/>
</dbReference>
<dbReference type="GO" id="GO:0008253">
    <property type="term" value="F:5'-nucleotidase activity"/>
    <property type="evidence" value="ECO:0007669"/>
    <property type="project" value="TreeGrafter"/>
</dbReference>
<keyword evidence="7" id="KW-0479">Metal-binding</keyword>
<dbReference type="Gene3D" id="3.90.780.10">
    <property type="entry name" value="5'-Nucleotidase, C-terminal domain"/>
    <property type="match status" value="1"/>
</dbReference>
<name>A0A2J7RI11_9NEOP</name>
<dbReference type="STRING" id="105785.A0A2J7RI11"/>
<dbReference type="GO" id="GO:0090729">
    <property type="term" value="F:toxin activity"/>
    <property type="evidence" value="ECO:0007669"/>
    <property type="project" value="UniProtKB-KW"/>
</dbReference>
<dbReference type="PROSITE" id="PS00786">
    <property type="entry name" value="5_NUCLEOTIDASE_2"/>
    <property type="match status" value="1"/>
</dbReference>
<keyword evidence="17" id="KW-1185">Reference proteome</keyword>
<evidence type="ECO:0000256" key="12">
    <source>
        <dbReference type="RuleBase" id="RU362119"/>
    </source>
</evidence>
<dbReference type="GO" id="GO:0005886">
    <property type="term" value="C:plasma membrane"/>
    <property type="evidence" value="ECO:0007669"/>
    <property type="project" value="TreeGrafter"/>
</dbReference>
<keyword evidence="5" id="KW-0964">Secreted</keyword>
<evidence type="ECO:0000256" key="11">
    <source>
        <dbReference type="ARBA" id="ARBA00023240"/>
    </source>
</evidence>
<dbReference type="GO" id="GO:0005576">
    <property type="term" value="C:extracellular region"/>
    <property type="evidence" value="ECO:0007669"/>
    <property type="project" value="UniProtKB-SubCell"/>
</dbReference>
<dbReference type="AlphaFoldDB" id="A0A2J7RI11"/>
<evidence type="ECO:0000256" key="7">
    <source>
        <dbReference type="ARBA" id="ARBA00022723"/>
    </source>
</evidence>
<dbReference type="InterPro" id="IPR004843">
    <property type="entry name" value="Calcineurin-like_PHP"/>
</dbReference>
<proteinExistence type="inferred from homology"/>
<dbReference type="FunCoup" id="A0A2J7RI11">
    <property type="interactions" value="25"/>
</dbReference>
<keyword evidence="9 12" id="KW-0547">Nucleotide-binding</keyword>
<evidence type="ECO:0000313" key="17">
    <source>
        <dbReference type="Proteomes" id="UP000235965"/>
    </source>
</evidence>
<evidence type="ECO:0000256" key="10">
    <source>
        <dbReference type="ARBA" id="ARBA00022801"/>
    </source>
</evidence>
<accession>A0A2J7RI11</accession>
<feature type="transmembrane region" description="Helical" evidence="13">
    <location>
        <begin position="20"/>
        <end position="36"/>
    </location>
</feature>
<dbReference type="Pfam" id="PF02872">
    <property type="entry name" value="5_nucleotid_C"/>
    <property type="match status" value="1"/>
</dbReference>
<dbReference type="EC" id="3.6.1.5" evidence="3"/>
<dbReference type="InParanoid" id="A0A2J7RI11"/>
<dbReference type="InterPro" id="IPR029052">
    <property type="entry name" value="Metallo-depent_PP-like"/>
</dbReference>
<dbReference type="SUPFAM" id="SSF56300">
    <property type="entry name" value="Metallo-dependent phosphatases"/>
    <property type="match status" value="1"/>
</dbReference>
<keyword evidence="8" id="KW-0732">Signal</keyword>
<keyword evidence="6" id="KW-0800">Toxin</keyword>
<protein>
    <recommendedName>
        <fullName evidence="3">apyrase</fullName>
        <ecNumber evidence="3">3.6.1.5</ecNumber>
    </recommendedName>
</protein>
<keyword evidence="11" id="KW-1199">Hemostasis impairing toxin</keyword>
<dbReference type="PANTHER" id="PTHR11575:SF32">
    <property type="entry name" value="APYRASE-LIKE PROTEIN"/>
    <property type="match status" value="1"/>
</dbReference>
<evidence type="ECO:0000256" key="2">
    <source>
        <dbReference type="ARBA" id="ARBA00006654"/>
    </source>
</evidence>
<dbReference type="FunFam" id="3.60.21.10:FF:000020">
    <property type="entry name" value="NT5E isoform 4"/>
    <property type="match status" value="1"/>
</dbReference>
<organism evidence="16 17">
    <name type="scientific">Cryptotermes secundus</name>
    <dbReference type="NCBI Taxonomy" id="105785"/>
    <lineage>
        <taxon>Eukaryota</taxon>
        <taxon>Metazoa</taxon>
        <taxon>Ecdysozoa</taxon>
        <taxon>Arthropoda</taxon>
        <taxon>Hexapoda</taxon>
        <taxon>Insecta</taxon>
        <taxon>Pterygota</taxon>
        <taxon>Neoptera</taxon>
        <taxon>Polyneoptera</taxon>
        <taxon>Dictyoptera</taxon>
        <taxon>Blattodea</taxon>
        <taxon>Blattoidea</taxon>
        <taxon>Termitoidae</taxon>
        <taxon>Kalotermitidae</taxon>
        <taxon>Cryptotermitinae</taxon>
        <taxon>Cryptotermes</taxon>
    </lineage>
</organism>
<evidence type="ECO:0000256" key="5">
    <source>
        <dbReference type="ARBA" id="ARBA00022525"/>
    </source>
</evidence>
<dbReference type="PANTHER" id="PTHR11575">
    <property type="entry name" value="5'-NUCLEOTIDASE-RELATED"/>
    <property type="match status" value="1"/>
</dbReference>
<keyword evidence="13" id="KW-0812">Transmembrane</keyword>
<dbReference type="InterPro" id="IPR006146">
    <property type="entry name" value="5'-Nucleotdase_CS"/>
</dbReference>
<dbReference type="EMBL" id="NEVH01003506">
    <property type="protein sequence ID" value="PNF40456.1"/>
    <property type="molecule type" value="Genomic_DNA"/>
</dbReference>
<dbReference type="OrthoDB" id="7722975at2759"/>
<dbReference type="Pfam" id="PF00149">
    <property type="entry name" value="Metallophos"/>
    <property type="match status" value="1"/>
</dbReference>
<dbReference type="InterPro" id="IPR008334">
    <property type="entry name" value="5'-Nucleotdase_C"/>
</dbReference>
<dbReference type="GO" id="GO:0006196">
    <property type="term" value="P:AMP catabolic process"/>
    <property type="evidence" value="ECO:0007669"/>
    <property type="project" value="TreeGrafter"/>
</dbReference>
<comment type="caution">
    <text evidence="16">The sequence shown here is derived from an EMBL/GenBank/DDBJ whole genome shotgun (WGS) entry which is preliminary data.</text>
</comment>
<feature type="domain" description="5'-Nucleotidase C-terminal" evidence="15">
    <location>
        <begin position="358"/>
        <end position="549"/>
    </location>
</feature>
<dbReference type="FunFam" id="3.90.780.10:FF:000001">
    <property type="entry name" value="NT5E isoform 3"/>
    <property type="match status" value="1"/>
</dbReference>
<reference evidence="16 17" key="1">
    <citation type="submission" date="2017-12" db="EMBL/GenBank/DDBJ databases">
        <title>Hemimetabolous genomes reveal molecular basis of termite eusociality.</title>
        <authorList>
            <person name="Harrison M.C."/>
            <person name="Jongepier E."/>
            <person name="Robertson H.M."/>
            <person name="Arning N."/>
            <person name="Bitard-Feildel T."/>
            <person name="Chao H."/>
            <person name="Childers C.P."/>
            <person name="Dinh H."/>
            <person name="Doddapaneni H."/>
            <person name="Dugan S."/>
            <person name="Gowin J."/>
            <person name="Greiner C."/>
            <person name="Han Y."/>
            <person name="Hu H."/>
            <person name="Hughes D.S.T."/>
            <person name="Huylmans A.-K."/>
            <person name="Kemena C."/>
            <person name="Kremer L.P.M."/>
            <person name="Lee S.L."/>
            <person name="Lopez-Ezquerra A."/>
            <person name="Mallet L."/>
            <person name="Monroy-Kuhn J.M."/>
            <person name="Moser A."/>
            <person name="Murali S.C."/>
            <person name="Muzny D.M."/>
            <person name="Otani S."/>
            <person name="Piulachs M.-D."/>
            <person name="Poelchau M."/>
            <person name="Qu J."/>
            <person name="Schaub F."/>
            <person name="Wada-Katsumata A."/>
            <person name="Worley K.C."/>
            <person name="Xie Q."/>
            <person name="Ylla G."/>
            <person name="Poulsen M."/>
            <person name="Gibbs R.A."/>
            <person name="Schal C."/>
            <person name="Richards S."/>
            <person name="Belles X."/>
            <person name="Korb J."/>
            <person name="Bornberg-Bauer E."/>
        </authorList>
    </citation>
    <scope>NUCLEOTIDE SEQUENCE [LARGE SCALE GENOMIC DNA]</scope>
    <source>
        <tissue evidence="16">Whole body</tissue>
    </source>
</reference>
<comment type="subcellular location">
    <subcellularLocation>
        <location evidence="1">Secreted</location>
    </subcellularLocation>
</comment>
<dbReference type="CDD" id="cd07409">
    <property type="entry name" value="MPP_CD73_N"/>
    <property type="match status" value="1"/>
</dbReference>
<evidence type="ECO:0000259" key="14">
    <source>
        <dbReference type="Pfam" id="PF00149"/>
    </source>
</evidence>
<evidence type="ECO:0000313" key="16">
    <source>
        <dbReference type="EMBL" id="PNF40456.1"/>
    </source>
</evidence>
<dbReference type="InterPro" id="IPR006179">
    <property type="entry name" value="5_nucleotidase/apyrase"/>
</dbReference>
<evidence type="ECO:0000259" key="15">
    <source>
        <dbReference type="Pfam" id="PF02872"/>
    </source>
</evidence>
<dbReference type="GO" id="GO:0046872">
    <property type="term" value="F:metal ion binding"/>
    <property type="evidence" value="ECO:0007669"/>
    <property type="project" value="UniProtKB-KW"/>
</dbReference>